<dbReference type="Proteomes" id="UP000448877">
    <property type="component" value="Unassembled WGS sequence"/>
</dbReference>
<evidence type="ECO:0000313" key="4">
    <source>
        <dbReference type="EMBL" id="KAA5414134.1"/>
    </source>
</evidence>
<evidence type="ECO:0000313" key="9">
    <source>
        <dbReference type="Proteomes" id="UP000448877"/>
    </source>
</evidence>
<evidence type="ECO:0000313" key="8">
    <source>
        <dbReference type="Proteomes" id="UP000325055"/>
    </source>
</evidence>
<dbReference type="Pfam" id="PF01048">
    <property type="entry name" value="PNP_UDP_1"/>
    <property type="match status" value="1"/>
</dbReference>
<dbReference type="Proteomes" id="UP000061809">
    <property type="component" value="Chromosome"/>
</dbReference>
<evidence type="ECO:0000313" key="2">
    <source>
        <dbReference type="EMBL" id="ALJ61750.1"/>
    </source>
</evidence>
<sequence length="194" mass="21307">MKILVTYAVQGEFTELKFPGLIGEEEVHIGYIRTGVGKVKSAYYVSEVLNQAKPDLVINVGTAGSIDCQVGDILVCRHFIDRDMQKLADMGLEYEIDSSALLAEKGYCMHWAGEGICNTGDTFLTELSDVKGDVVDMEAFAQAFVCRAKNVPFIAVKYVTDIIGQNSVKHWEDKLADARKGLGEFFEQIGGAVK</sequence>
<evidence type="ECO:0000313" key="5">
    <source>
        <dbReference type="EMBL" id="KAA5419091.1"/>
    </source>
</evidence>
<dbReference type="PANTHER" id="PTHR46832:SF1">
    <property type="entry name" value="5'-METHYLTHIOADENOSINE_S-ADENOSYLHOMOCYSTEINE NUCLEOSIDASE"/>
    <property type="match status" value="1"/>
</dbReference>
<dbReference type="EMBL" id="CP012801">
    <property type="protein sequence ID" value="ALJ61750.1"/>
    <property type="molecule type" value="Genomic_DNA"/>
</dbReference>
<keyword evidence="2" id="KW-0378">Hydrolase</keyword>
<evidence type="ECO:0000259" key="1">
    <source>
        <dbReference type="Pfam" id="PF01048"/>
    </source>
</evidence>
<dbReference type="AlphaFoldDB" id="A0A0P0GTU5"/>
<dbReference type="STRING" id="246787.BcellWH2_04534"/>
<accession>A0A0P0GTU5</accession>
<dbReference type="EMBL" id="VVYV01000044">
    <property type="protein sequence ID" value="KAA5414134.1"/>
    <property type="molecule type" value="Genomic_DNA"/>
</dbReference>
<evidence type="ECO:0000313" key="7">
    <source>
        <dbReference type="Proteomes" id="UP000061809"/>
    </source>
</evidence>
<dbReference type="EMBL" id="VVYW01000007">
    <property type="protein sequence ID" value="KAA5409320.1"/>
    <property type="molecule type" value="Genomic_DNA"/>
</dbReference>
<dbReference type="GO" id="GO:0019284">
    <property type="term" value="P:L-methionine salvage from S-adenosylmethionine"/>
    <property type="evidence" value="ECO:0007669"/>
    <property type="project" value="TreeGrafter"/>
</dbReference>
<dbReference type="InterPro" id="IPR000845">
    <property type="entry name" value="Nucleoside_phosphorylase_d"/>
</dbReference>
<dbReference type="KEGG" id="bcel:BcellWH2_04534"/>
<evidence type="ECO:0000313" key="3">
    <source>
        <dbReference type="EMBL" id="KAA5409320.1"/>
    </source>
</evidence>
<reference evidence="8 9" key="2">
    <citation type="journal article" date="2019" name="Nat. Med.">
        <title>A library of human gut bacterial isolates paired with longitudinal multiomics data enables mechanistic microbiome research.</title>
        <authorList>
            <person name="Poyet M."/>
            <person name="Groussin M."/>
            <person name="Gibbons S.M."/>
            <person name="Avila-Pacheco J."/>
            <person name="Jiang X."/>
            <person name="Kearney S.M."/>
            <person name="Perrotta A.R."/>
            <person name="Berdy B."/>
            <person name="Zhao S."/>
            <person name="Lieberman T.D."/>
            <person name="Swanson P.K."/>
            <person name="Smith M."/>
            <person name="Roesemann S."/>
            <person name="Alexander J.E."/>
            <person name="Rich S.A."/>
            <person name="Livny J."/>
            <person name="Vlamakis H."/>
            <person name="Clish C."/>
            <person name="Bullock K."/>
            <person name="Deik A."/>
            <person name="Scott J."/>
            <person name="Pierce K.A."/>
            <person name="Xavier R.J."/>
            <person name="Alm E.J."/>
        </authorList>
    </citation>
    <scope>NUCLEOTIDE SEQUENCE [LARGE SCALE GENOMIC DNA]</scope>
    <source>
        <strain evidence="4 9">BIOML-A6</strain>
        <strain evidence="3 8">BIOML-A7</strain>
        <strain evidence="5 10">BIOML-A8</strain>
    </source>
</reference>
<keyword evidence="2" id="KW-0326">Glycosidase</keyword>
<dbReference type="EC" id="3.2.2.9" evidence="2"/>
<organism evidence="2 7">
    <name type="scientific">Bacteroides cellulosilyticus</name>
    <dbReference type="NCBI Taxonomy" id="246787"/>
    <lineage>
        <taxon>Bacteria</taxon>
        <taxon>Pseudomonadati</taxon>
        <taxon>Bacteroidota</taxon>
        <taxon>Bacteroidia</taxon>
        <taxon>Bacteroidales</taxon>
        <taxon>Bacteroidaceae</taxon>
        <taxon>Bacteroides</taxon>
    </lineage>
</organism>
<dbReference type="InterPro" id="IPR035994">
    <property type="entry name" value="Nucleoside_phosphorylase_sf"/>
</dbReference>
<evidence type="ECO:0000313" key="10">
    <source>
        <dbReference type="Proteomes" id="UP000482653"/>
    </source>
</evidence>
<dbReference type="GO" id="GO:0008782">
    <property type="term" value="F:adenosylhomocysteine nucleosidase activity"/>
    <property type="evidence" value="ECO:0007669"/>
    <property type="project" value="UniProtKB-EC"/>
</dbReference>
<dbReference type="Gene3D" id="3.40.50.1580">
    <property type="entry name" value="Nucleoside phosphorylase domain"/>
    <property type="match status" value="1"/>
</dbReference>
<dbReference type="EMBL" id="JARFID010000018">
    <property type="protein sequence ID" value="MDE8695757.1"/>
    <property type="molecule type" value="Genomic_DNA"/>
</dbReference>
<proteinExistence type="predicted"/>
<dbReference type="PANTHER" id="PTHR46832">
    <property type="entry name" value="5'-METHYLTHIOADENOSINE/S-ADENOSYLHOMOCYSTEINE NUCLEOSIDASE"/>
    <property type="match status" value="1"/>
</dbReference>
<dbReference type="SUPFAM" id="SSF53167">
    <property type="entry name" value="Purine and uridine phosphorylases"/>
    <property type="match status" value="1"/>
</dbReference>
<reference evidence="6" key="3">
    <citation type="submission" date="2023-03" db="EMBL/GenBank/DDBJ databases">
        <title>DFI Biobank Strains.</title>
        <authorList>
            <person name="Mostad J."/>
            <person name="Paddock L."/>
            <person name="Medina S."/>
            <person name="Waligurski E."/>
            <person name="Barat B."/>
            <person name="Smith R."/>
            <person name="Burgo V."/>
            <person name="Metcalfe C."/>
            <person name="Woodson C."/>
            <person name="Sundararajan A."/>
            <person name="Ramaswamy R."/>
            <person name="Lin H."/>
            <person name="Pamer E.G."/>
        </authorList>
    </citation>
    <scope>NUCLEOTIDE SEQUENCE</scope>
    <source>
        <strain evidence="6">DFI.9.5</strain>
    </source>
</reference>
<dbReference type="GO" id="GO:0008930">
    <property type="term" value="F:methylthioadenosine nucleosidase activity"/>
    <property type="evidence" value="ECO:0007669"/>
    <property type="project" value="TreeGrafter"/>
</dbReference>
<dbReference type="PATRIC" id="fig|246787.4.peg.4687"/>
<dbReference type="GO" id="GO:0009116">
    <property type="term" value="P:nucleoside metabolic process"/>
    <property type="evidence" value="ECO:0007669"/>
    <property type="project" value="InterPro"/>
</dbReference>
<dbReference type="GeneID" id="66309674"/>
<feature type="domain" description="Nucleoside phosphorylase" evidence="1">
    <location>
        <begin position="18"/>
        <end position="176"/>
    </location>
</feature>
<dbReference type="Proteomes" id="UP000482653">
    <property type="component" value="Unassembled WGS sequence"/>
</dbReference>
<dbReference type="Proteomes" id="UP000325055">
    <property type="component" value="Unassembled WGS sequence"/>
</dbReference>
<protein>
    <submittedName>
        <fullName evidence="2 6">Nucleosidase</fullName>
        <ecNumber evidence="2">3.2.2.9</ecNumber>
    </submittedName>
</protein>
<dbReference type="RefSeq" id="WP_007215732.1">
    <property type="nucleotide sequence ID" value="NZ_CABMLT010000030.1"/>
</dbReference>
<dbReference type="eggNOG" id="COG0775">
    <property type="taxonomic scope" value="Bacteria"/>
</dbReference>
<gene>
    <name evidence="2" type="primary">mtnN</name>
    <name evidence="2" type="ORF">BcellWH2_04534</name>
    <name evidence="4" type="ORF">F2Y81_21175</name>
    <name evidence="3" type="ORF">F2Y86_09180</name>
    <name evidence="5" type="ORF">F2Y87_12180</name>
    <name evidence="6" type="ORF">PZH42_16735</name>
</gene>
<dbReference type="EMBL" id="VVYX01000012">
    <property type="protein sequence ID" value="KAA5419091.1"/>
    <property type="molecule type" value="Genomic_DNA"/>
</dbReference>
<name>A0A0P0GTU5_9BACE</name>
<dbReference type="Proteomes" id="UP001221924">
    <property type="component" value="Unassembled WGS sequence"/>
</dbReference>
<dbReference type="GO" id="GO:0005829">
    <property type="term" value="C:cytosol"/>
    <property type="evidence" value="ECO:0007669"/>
    <property type="project" value="TreeGrafter"/>
</dbReference>
<reference evidence="2 7" key="1">
    <citation type="journal article" date="2015" name="Science">
        <title>Genetic determinants of in vivo fitness and diet responsiveness in multiple human gut Bacteroides.</title>
        <authorList>
            <person name="Wu M."/>
            <person name="McNulty N.P."/>
            <person name="Rodionov D.A."/>
            <person name="Khoroshkin M.S."/>
            <person name="Griffin N.W."/>
            <person name="Cheng J."/>
            <person name="Latreille P."/>
            <person name="Kerstetter R.A."/>
            <person name="Terrapon N."/>
            <person name="Henrissat B."/>
            <person name="Osterman A.L."/>
            <person name="Gordon J.I."/>
        </authorList>
    </citation>
    <scope>NUCLEOTIDE SEQUENCE [LARGE SCALE GENOMIC DNA]</scope>
    <source>
        <strain evidence="2 7">WH2</strain>
    </source>
</reference>
<evidence type="ECO:0000313" key="6">
    <source>
        <dbReference type="EMBL" id="MDE8695757.1"/>
    </source>
</evidence>